<accession>A0AAV4XZ04</accession>
<evidence type="ECO:0000313" key="1">
    <source>
        <dbReference type="EMBL" id="GIY99109.1"/>
    </source>
</evidence>
<dbReference type="Proteomes" id="UP001054945">
    <property type="component" value="Unassembled WGS sequence"/>
</dbReference>
<name>A0AAV4XZ04_CAEEX</name>
<reference evidence="1 2" key="1">
    <citation type="submission" date="2021-06" db="EMBL/GenBank/DDBJ databases">
        <title>Caerostris extrusa draft genome.</title>
        <authorList>
            <person name="Kono N."/>
            <person name="Arakawa K."/>
        </authorList>
    </citation>
    <scope>NUCLEOTIDE SEQUENCE [LARGE SCALE GENOMIC DNA]</scope>
</reference>
<evidence type="ECO:0000313" key="2">
    <source>
        <dbReference type="Proteomes" id="UP001054945"/>
    </source>
</evidence>
<dbReference type="EMBL" id="BPLR01018384">
    <property type="protein sequence ID" value="GIY99109.1"/>
    <property type="molecule type" value="Genomic_DNA"/>
</dbReference>
<dbReference type="AlphaFoldDB" id="A0AAV4XZ04"/>
<proteinExistence type="predicted"/>
<protein>
    <submittedName>
        <fullName evidence="1">Uncharacterized protein</fullName>
    </submittedName>
</protein>
<sequence>MQLELSLKSIIHIYSLRTFILAPNSEQAKKKIPESSSSPRALAPMLGVFMENNLSCWRKASSSKIFWYRPPIVNPHYQSVHSLRTAKAFPYHDASAEDAERILSHRHT</sequence>
<comment type="caution">
    <text evidence="1">The sequence shown here is derived from an EMBL/GenBank/DDBJ whole genome shotgun (WGS) entry which is preliminary data.</text>
</comment>
<organism evidence="1 2">
    <name type="scientific">Caerostris extrusa</name>
    <name type="common">Bark spider</name>
    <name type="synonym">Caerostris bankana</name>
    <dbReference type="NCBI Taxonomy" id="172846"/>
    <lineage>
        <taxon>Eukaryota</taxon>
        <taxon>Metazoa</taxon>
        <taxon>Ecdysozoa</taxon>
        <taxon>Arthropoda</taxon>
        <taxon>Chelicerata</taxon>
        <taxon>Arachnida</taxon>
        <taxon>Araneae</taxon>
        <taxon>Araneomorphae</taxon>
        <taxon>Entelegynae</taxon>
        <taxon>Araneoidea</taxon>
        <taxon>Araneidae</taxon>
        <taxon>Caerostris</taxon>
    </lineage>
</organism>
<gene>
    <name evidence="1" type="ORF">CEXT_158101</name>
</gene>
<keyword evidence="2" id="KW-1185">Reference proteome</keyword>